<dbReference type="Proteomes" id="UP000008631">
    <property type="component" value="Chromosome"/>
</dbReference>
<proteinExistence type="predicted"/>
<keyword evidence="2" id="KW-1185">Reference proteome</keyword>
<dbReference type="KEGG" id="ipa:Isop_3028"/>
<dbReference type="HOGENOM" id="CLU_2508266_0_0_0"/>
<reference evidence="1 2" key="2">
    <citation type="journal article" date="2011" name="Stand. Genomic Sci.">
        <title>Complete genome sequence of Isosphaera pallida type strain (IS1B).</title>
        <authorList>
            <consortium name="US DOE Joint Genome Institute (JGI-PGF)"/>
            <person name="Goker M."/>
            <person name="Cleland D."/>
            <person name="Saunders E."/>
            <person name="Lapidus A."/>
            <person name="Nolan M."/>
            <person name="Lucas S."/>
            <person name="Hammon N."/>
            <person name="Deshpande S."/>
            <person name="Cheng J.F."/>
            <person name="Tapia R."/>
            <person name="Han C."/>
            <person name="Goodwin L."/>
            <person name="Pitluck S."/>
            <person name="Liolios K."/>
            <person name="Pagani I."/>
            <person name="Ivanova N."/>
            <person name="Mavromatis K."/>
            <person name="Pati A."/>
            <person name="Chen A."/>
            <person name="Palaniappan K."/>
            <person name="Land M."/>
            <person name="Hauser L."/>
            <person name="Chang Y.J."/>
            <person name="Jeffries C.D."/>
            <person name="Detter J.C."/>
            <person name="Beck B."/>
            <person name="Woyke T."/>
            <person name="Bristow J."/>
            <person name="Eisen J.A."/>
            <person name="Markowitz V."/>
            <person name="Hugenholtz P."/>
            <person name="Kyrpides N.C."/>
            <person name="Klenk H.P."/>
        </authorList>
    </citation>
    <scope>NUCLEOTIDE SEQUENCE [LARGE SCALE GENOMIC DNA]</scope>
    <source>
        <strain evidence="2">ATCC 43644 / DSM 9630 / IS1B</strain>
    </source>
</reference>
<dbReference type="STRING" id="575540.Isop_3028"/>
<dbReference type="AlphaFoldDB" id="E8R2U6"/>
<reference key="1">
    <citation type="submission" date="2010-11" db="EMBL/GenBank/DDBJ databases">
        <title>The complete sequence of chromosome of Isophaera pallida ATCC 43644.</title>
        <authorList>
            <consortium name="US DOE Joint Genome Institute (JGI-PGF)"/>
            <person name="Lucas S."/>
            <person name="Copeland A."/>
            <person name="Lapidus A."/>
            <person name="Bruce D."/>
            <person name="Goodwin L."/>
            <person name="Pitluck S."/>
            <person name="Kyrpides N."/>
            <person name="Mavromatis K."/>
            <person name="Pagani I."/>
            <person name="Ivanova N."/>
            <person name="Saunders E."/>
            <person name="Brettin T."/>
            <person name="Detter J.C."/>
            <person name="Han C."/>
            <person name="Tapia R."/>
            <person name="Land M."/>
            <person name="Hauser L."/>
            <person name="Markowitz V."/>
            <person name="Cheng J.-F."/>
            <person name="Hugenholtz P."/>
            <person name="Woyke T."/>
            <person name="Wu D."/>
            <person name="Eisen J.A."/>
        </authorList>
    </citation>
    <scope>NUCLEOTIDE SEQUENCE</scope>
    <source>
        <strain>ATCC 43644</strain>
    </source>
</reference>
<evidence type="ECO:0000313" key="2">
    <source>
        <dbReference type="Proteomes" id="UP000008631"/>
    </source>
</evidence>
<dbReference type="InParanoid" id="E8R2U6"/>
<protein>
    <submittedName>
        <fullName evidence="1">Uncharacterized protein</fullName>
    </submittedName>
</protein>
<organism evidence="1 2">
    <name type="scientific">Isosphaera pallida (strain ATCC 43644 / DSM 9630 / IS1B)</name>
    <dbReference type="NCBI Taxonomy" id="575540"/>
    <lineage>
        <taxon>Bacteria</taxon>
        <taxon>Pseudomonadati</taxon>
        <taxon>Planctomycetota</taxon>
        <taxon>Planctomycetia</taxon>
        <taxon>Isosphaerales</taxon>
        <taxon>Isosphaeraceae</taxon>
        <taxon>Isosphaera</taxon>
    </lineage>
</organism>
<gene>
    <name evidence="1" type="ordered locus">Isop_3028</name>
</gene>
<evidence type="ECO:0000313" key="1">
    <source>
        <dbReference type="EMBL" id="ADV63593.1"/>
    </source>
</evidence>
<sequence length="85" mass="8795">MSMSLSSRELRASLLIAVSIVLIAFGLLAATPVTKADPFQPTPVPAGCTGCTFACGGQVPGTNCHTPTPNFDLNCLCNRLGICKN</sequence>
<dbReference type="EMBL" id="CP002353">
    <property type="protein sequence ID" value="ADV63593.1"/>
    <property type="molecule type" value="Genomic_DNA"/>
</dbReference>
<accession>E8R2U6</accession>
<name>E8R2U6_ISOPI</name>